<evidence type="ECO:0000256" key="4">
    <source>
        <dbReference type="ARBA" id="ARBA00023008"/>
    </source>
</evidence>
<gene>
    <name evidence="8" type="ORF">FNV43_RR21948</name>
</gene>
<keyword evidence="6" id="KW-0732">Signal</keyword>
<evidence type="ECO:0000256" key="5">
    <source>
        <dbReference type="ARBA" id="ARBA00023180"/>
    </source>
</evidence>
<dbReference type="OrthoDB" id="1933492at2759"/>
<dbReference type="SUPFAM" id="SSF49503">
    <property type="entry name" value="Cupredoxins"/>
    <property type="match status" value="1"/>
</dbReference>
<dbReference type="AlphaFoldDB" id="A0A8K0GRL6"/>
<dbReference type="InterPro" id="IPR028871">
    <property type="entry name" value="BlueCu_1_BS"/>
</dbReference>
<dbReference type="Proteomes" id="UP000796880">
    <property type="component" value="Unassembled WGS sequence"/>
</dbReference>
<dbReference type="PANTHER" id="PTHR33021">
    <property type="entry name" value="BLUE COPPER PROTEIN"/>
    <property type="match status" value="1"/>
</dbReference>
<feature type="chain" id="PRO_5035432950" description="Phytocyanin domain-containing protein" evidence="6">
    <location>
        <begin position="20"/>
        <end position="161"/>
    </location>
</feature>
<dbReference type="InterPro" id="IPR033138">
    <property type="entry name" value="Cu_oxidase_CS"/>
</dbReference>
<evidence type="ECO:0000256" key="2">
    <source>
        <dbReference type="ARBA" id="ARBA00022723"/>
    </source>
</evidence>
<keyword evidence="9" id="KW-1185">Reference proteome</keyword>
<dbReference type="InterPro" id="IPR008972">
    <property type="entry name" value="Cupredoxin"/>
</dbReference>
<dbReference type="FunFam" id="2.60.40.420:FF:000003">
    <property type="entry name" value="Blue copper"/>
    <property type="match status" value="1"/>
</dbReference>
<proteinExistence type="predicted"/>
<reference evidence="8" key="1">
    <citation type="submission" date="2020-03" db="EMBL/GenBank/DDBJ databases">
        <title>A high-quality chromosome-level genome assembly of a woody plant with both climbing and erect habits, Rhamnella rubrinervis.</title>
        <authorList>
            <person name="Lu Z."/>
            <person name="Yang Y."/>
            <person name="Zhu X."/>
            <person name="Sun Y."/>
        </authorList>
    </citation>
    <scope>NUCLEOTIDE SEQUENCE</scope>
    <source>
        <strain evidence="8">BYM</strain>
        <tissue evidence="8">Leaf</tissue>
    </source>
</reference>
<keyword evidence="3" id="KW-0249">Electron transport</keyword>
<evidence type="ECO:0000259" key="7">
    <source>
        <dbReference type="PROSITE" id="PS51485"/>
    </source>
</evidence>
<dbReference type="PROSITE" id="PS00196">
    <property type="entry name" value="COPPER_BLUE"/>
    <property type="match status" value="1"/>
</dbReference>
<evidence type="ECO:0000256" key="1">
    <source>
        <dbReference type="ARBA" id="ARBA00022448"/>
    </source>
</evidence>
<dbReference type="Pfam" id="PF02298">
    <property type="entry name" value="Cu_bind_like"/>
    <property type="match status" value="1"/>
</dbReference>
<dbReference type="GO" id="GO:0005886">
    <property type="term" value="C:plasma membrane"/>
    <property type="evidence" value="ECO:0007669"/>
    <property type="project" value="TreeGrafter"/>
</dbReference>
<dbReference type="EMBL" id="VOIH02000010">
    <property type="protein sequence ID" value="KAF3434861.1"/>
    <property type="molecule type" value="Genomic_DNA"/>
</dbReference>
<dbReference type="PROSITE" id="PS51485">
    <property type="entry name" value="PHYTOCYANIN"/>
    <property type="match status" value="1"/>
</dbReference>
<dbReference type="PANTHER" id="PTHR33021:SF356">
    <property type="entry name" value="MAVICYANIN"/>
    <property type="match status" value="1"/>
</dbReference>
<name>A0A8K0GRL6_9ROSA</name>
<accession>A0A8K0GRL6</accession>
<dbReference type="InterPro" id="IPR003245">
    <property type="entry name" value="Phytocyanin_dom"/>
</dbReference>
<dbReference type="Gene3D" id="2.60.40.420">
    <property type="entry name" value="Cupredoxins - blue copper proteins"/>
    <property type="match status" value="1"/>
</dbReference>
<evidence type="ECO:0000256" key="3">
    <source>
        <dbReference type="ARBA" id="ARBA00022982"/>
    </source>
</evidence>
<organism evidence="8 9">
    <name type="scientific">Rhamnella rubrinervis</name>
    <dbReference type="NCBI Taxonomy" id="2594499"/>
    <lineage>
        <taxon>Eukaryota</taxon>
        <taxon>Viridiplantae</taxon>
        <taxon>Streptophyta</taxon>
        <taxon>Embryophyta</taxon>
        <taxon>Tracheophyta</taxon>
        <taxon>Spermatophyta</taxon>
        <taxon>Magnoliopsida</taxon>
        <taxon>eudicotyledons</taxon>
        <taxon>Gunneridae</taxon>
        <taxon>Pentapetalae</taxon>
        <taxon>rosids</taxon>
        <taxon>fabids</taxon>
        <taxon>Rosales</taxon>
        <taxon>Rhamnaceae</taxon>
        <taxon>rhamnoid group</taxon>
        <taxon>Rhamneae</taxon>
        <taxon>Rhamnella</taxon>
    </lineage>
</organism>
<dbReference type="InterPro" id="IPR039391">
    <property type="entry name" value="Phytocyanin-like"/>
</dbReference>
<sequence length="161" mass="17536">MAAFVFSVTLLALSCVCFGAEHHVGDSAGWTNKGVSYDHWAYSKIFQVGDTLVFTYKKQMHNVMQVSREAFETCNSSVSPIAVYNSSSDSIPLQTPGDWYFICGVPGHCQAGMRLAIKVSALPSHGTDDAYMYPSSASPVIKYFSKLALVVPFLLIGITHV</sequence>
<evidence type="ECO:0000256" key="6">
    <source>
        <dbReference type="SAM" id="SignalP"/>
    </source>
</evidence>
<comment type="caution">
    <text evidence="8">The sequence shown here is derived from an EMBL/GenBank/DDBJ whole genome shotgun (WGS) entry which is preliminary data.</text>
</comment>
<dbReference type="CDD" id="cd04216">
    <property type="entry name" value="Phytocyanin"/>
    <property type="match status" value="1"/>
</dbReference>
<keyword evidence="1" id="KW-0813">Transport</keyword>
<dbReference type="GO" id="GO:0046872">
    <property type="term" value="F:metal ion binding"/>
    <property type="evidence" value="ECO:0007669"/>
    <property type="project" value="UniProtKB-KW"/>
</dbReference>
<keyword evidence="4" id="KW-0186">Copper</keyword>
<keyword evidence="5" id="KW-0325">Glycoprotein</keyword>
<keyword evidence="2" id="KW-0479">Metal-binding</keyword>
<dbReference type="GO" id="GO:0009055">
    <property type="term" value="F:electron transfer activity"/>
    <property type="evidence" value="ECO:0007669"/>
    <property type="project" value="InterPro"/>
</dbReference>
<dbReference type="PROSITE" id="PS00079">
    <property type="entry name" value="MULTICOPPER_OXIDASE1"/>
    <property type="match status" value="1"/>
</dbReference>
<evidence type="ECO:0000313" key="9">
    <source>
        <dbReference type="Proteomes" id="UP000796880"/>
    </source>
</evidence>
<feature type="domain" description="Phytocyanin" evidence="7">
    <location>
        <begin position="20"/>
        <end position="121"/>
    </location>
</feature>
<protein>
    <recommendedName>
        <fullName evidence="7">Phytocyanin domain-containing protein</fullName>
    </recommendedName>
</protein>
<feature type="signal peptide" evidence="6">
    <location>
        <begin position="1"/>
        <end position="19"/>
    </location>
</feature>
<evidence type="ECO:0000313" key="8">
    <source>
        <dbReference type="EMBL" id="KAF3434861.1"/>
    </source>
</evidence>